<name>A0A344LSH7_9FLAO</name>
<dbReference type="KEGG" id="ffl:HYN86_09805"/>
<protein>
    <submittedName>
        <fullName evidence="1">Uncharacterized protein</fullName>
    </submittedName>
</protein>
<organism evidence="1 2">
    <name type="scientific">Flavobacterium fluviale</name>
    <dbReference type="NCBI Taxonomy" id="2249356"/>
    <lineage>
        <taxon>Bacteria</taxon>
        <taxon>Pseudomonadati</taxon>
        <taxon>Bacteroidota</taxon>
        <taxon>Flavobacteriia</taxon>
        <taxon>Flavobacteriales</taxon>
        <taxon>Flavobacteriaceae</taxon>
        <taxon>Flavobacterium</taxon>
    </lineage>
</organism>
<sequence length="344" mass="40311">METKKKYLLCLFIVLNCFSQHKTVNYFFEEVPISKLPIVLDGISFENLDAYQEVFYENIKNFLISKNEDFVIKMGNPNSKFYVIGKYEFYDKIAVVMLTKSEQNGNNLTNCFLLMYDKDGGLSSYRTVAWIGNEAESKTALINSNNILEFENSLDKDNTRYLTYYSLNMEKNYFPFSDDKCNEIEACVNYRPSIDSIPERKIKKYIFDKSFFRTEKKLIPLKYCSTDSISQILSSIGNENKLSMKNYFLDSKKIEDGKKIVFFLNKFKYKNYKNVSEVGYQVFNKNGSLNKREQIAQYYTTKDETESIISSNVFIEKGNIRIETQEKGSEKKVHLYKLDGYSEM</sequence>
<keyword evidence="2" id="KW-1185">Reference proteome</keyword>
<reference evidence="1 2" key="1">
    <citation type="submission" date="2018-06" db="EMBL/GenBank/DDBJ databases">
        <title>Genome sequencing of Flavobacterium.</title>
        <authorList>
            <person name="Baek M.-G."/>
            <person name="Yi H."/>
        </authorList>
    </citation>
    <scope>NUCLEOTIDE SEQUENCE [LARGE SCALE GENOMIC DNA]</scope>
    <source>
        <strain evidence="1 2">HYN0086</strain>
    </source>
</reference>
<dbReference type="RefSeq" id="WP_113677854.1">
    <property type="nucleotide sequence ID" value="NZ_CP030261.1"/>
</dbReference>
<evidence type="ECO:0000313" key="1">
    <source>
        <dbReference type="EMBL" id="AXB56869.1"/>
    </source>
</evidence>
<proteinExistence type="predicted"/>
<dbReference type="EMBL" id="CP030261">
    <property type="protein sequence ID" value="AXB56869.1"/>
    <property type="molecule type" value="Genomic_DNA"/>
</dbReference>
<gene>
    <name evidence="1" type="ORF">HYN86_09805</name>
</gene>
<evidence type="ECO:0000313" key="2">
    <source>
        <dbReference type="Proteomes" id="UP000251561"/>
    </source>
</evidence>
<dbReference type="AlphaFoldDB" id="A0A344LSH7"/>
<accession>A0A344LSH7</accession>
<dbReference type="Proteomes" id="UP000251561">
    <property type="component" value="Chromosome"/>
</dbReference>
<dbReference type="OrthoDB" id="9993558at2"/>